<keyword evidence="1" id="KW-1185">Reference proteome</keyword>
<sequence length="320" mass="32688">MGCRLGSAPWRPVRPRGSESTPTAPAPAVREGRGGGVRCGGAATPRARARWGRRQGGGSRAVESAAPAGGGCAPATAGYWPRARLAGGAGARGGGGVGGAVTAQGGVWAAVGARVCGVVDLQAPGSAMARARQEGSSPEPVEGLARDGPRPFPLSRLVPSAVSCGLCEPGLPAAPAVPALLPAAYLCAPTAPTAVTAALGGPRWSGGPRSRPRGPRLDDPQPSLSPAEQHLESPVPSAPGALAGGPTQAAPGVRGEEEQWAREIGAQLRRMADDLNALYERRRQEEQQRHRPSPWRVLYNLIMGLLPLPRGRGTPEVEPN</sequence>
<dbReference type="Proteomes" id="UP001732780">
    <property type="component" value="Chromosome 9"/>
</dbReference>
<dbReference type="RefSeq" id="XP_074225455.1">
    <property type="nucleotide sequence ID" value="XM_074369354.1"/>
</dbReference>
<evidence type="ECO:0000313" key="2">
    <source>
        <dbReference type="RefSeq" id="XP_074225455.1"/>
    </source>
</evidence>
<gene>
    <name evidence="2" type="primary">BBC3</name>
</gene>
<evidence type="ECO:0000313" key="1">
    <source>
        <dbReference type="Proteomes" id="UP001732780"/>
    </source>
</evidence>
<accession>A0AC58QT50</accession>
<reference evidence="2" key="1">
    <citation type="submission" date="2025-08" db="UniProtKB">
        <authorList>
            <consortium name="RefSeq"/>
        </authorList>
    </citation>
    <scope>IDENTIFICATION</scope>
    <source>
        <tissue evidence="2">Blood</tissue>
    </source>
</reference>
<proteinExistence type="predicted"/>
<protein>
    <submittedName>
        <fullName evidence="2">Bcl-2-binding component 3 isoform X1</fullName>
    </submittedName>
</protein>
<organism evidence="1 2">
    <name type="scientific">Camelus bactrianus</name>
    <name type="common">Bactrian camel</name>
    <dbReference type="NCBI Taxonomy" id="9837"/>
    <lineage>
        <taxon>Eukaryota</taxon>
        <taxon>Metazoa</taxon>
        <taxon>Chordata</taxon>
        <taxon>Craniata</taxon>
        <taxon>Vertebrata</taxon>
        <taxon>Euteleostomi</taxon>
        <taxon>Mammalia</taxon>
        <taxon>Eutheria</taxon>
        <taxon>Laurasiatheria</taxon>
        <taxon>Artiodactyla</taxon>
        <taxon>Tylopoda</taxon>
        <taxon>Camelidae</taxon>
        <taxon>Camelus</taxon>
    </lineage>
</organism>
<name>A0AC58QT50_CAMBA</name>